<comment type="caution">
    <text evidence="1">The sequence shown here is derived from an EMBL/GenBank/DDBJ whole genome shotgun (WGS) entry which is preliminary data.</text>
</comment>
<proteinExistence type="predicted"/>
<gene>
    <name evidence="1" type="ORF">GCM10011375_19350</name>
</gene>
<evidence type="ECO:0000313" key="2">
    <source>
        <dbReference type="Proteomes" id="UP000605392"/>
    </source>
</evidence>
<dbReference type="Proteomes" id="UP000605392">
    <property type="component" value="Unassembled WGS sequence"/>
</dbReference>
<evidence type="ECO:0000313" key="1">
    <source>
        <dbReference type="EMBL" id="GGF64558.1"/>
    </source>
</evidence>
<protein>
    <submittedName>
        <fullName evidence="1">Uncharacterized protein</fullName>
    </submittedName>
</protein>
<name>A0ACB5PRD5_9BACT</name>
<dbReference type="EMBL" id="BMFN01000002">
    <property type="protein sequence ID" value="GGF64558.1"/>
    <property type="molecule type" value="Genomic_DNA"/>
</dbReference>
<accession>A0ACB5PRD5</accession>
<organism evidence="1 2">
    <name type="scientific">Hymenobacter qilianensis</name>
    <dbReference type="NCBI Taxonomy" id="1385715"/>
    <lineage>
        <taxon>Bacteria</taxon>
        <taxon>Pseudomonadati</taxon>
        <taxon>Bacteroidota</taxon>
        <taxon>Cytophagia</taxon>
        <taxon>Cytophagales</taxon>
        <taxon>Hymenobacteraceae</taxon>
        <taxon>Hymenobacter</taxon>
    </lineage>
</organism>
<reference evidence="1 2" key="1">
    <citation type="journal article" date="2019" name="Int. J. Syst. Evol. Microbiol.">
        <title>The Global Catalogue of Microorganisms (GCM) 10K type strain sequencing project: providing services to taxonomists for standard genome sequencing and annotation.</title>
        <authorList>
            <consortium name="The Broad Institute Genomics Platform"/>
            <consortium name="The Broad Institute Genome Sequencing Center for Infectious Disease"/>
            <person name="Wu L."/>
            <person name="Ma J."/>
        </authorList>
    </citation>
    <scope>NUCLEOTIDE SEQUENCE [LARGE SCALE GENOMIC DNA]</scope>
    <source>
        <strain evidence="1 2">CGMCC 1.12720</strain>
    </source>
</reference>
<keyword evidence="2" id="KW-1185">Reference proteome</keyword>
<sequence>MTTDPSLPRLVLRADGNPRIGLGHVMRLLALADILRDEFGCVFVIQEPDAVLLIQLQKSCLEVVEMPPQPAGGEPAWLAQHVLRPSDILVLDGYGFEFSYQQAVRAHVAKLVCLDDLHAFPFAADLVLNPAGGISEADYDLRQPGARLLSGPAYAPLRAAFRSPAPAPHTAASPSSVLVCLGGADPTHQTQRVAASLLTLPVVEQVQIVVGSAYTGWESLSQWAEHEAKVTLHRNLPPSHLAELMESCGAAVCSPSTISYEYCAAGGGLLFLLPTAANQHDLHEFLRAAGMALLYPSAANVLTSPEVLRIAEQLRTVQNHYFDGHAPARLQQAFRVLRLPDAPFRLRLVTAADSAQLLAWTNEPTVRQASFNPQPVPAEFHERWLNARLADPYALMLLAEEETTGAPVGLIRFSISHDEATLSYLLDPAYRGRGWAALLLALGTTHLVQTFPHLRRIVGHVQLRNQASLRAFERAGYALLPVPLSGEPDSVTFAWWL</sequence>